<dbReference type="InterPro" id="IPR001279">
    <property type="entry name" value="Metallo-B-lactamas"/>
</dbReference>
<keyword evidence="3" id="KW-1185">Reference proteome</keyword>
<dbReference type="Gene3D" id="3.60.15.10">
    <property type="entry name" value="Ribonuclease Z/Hydroxyacylglutathione hydrolase-like"/>
    <property type="match status" value="1"/>
</dbReference>
<gene>
    <name evidence="2" type="ORF">ABH15_00565</name>
</gene>
<dbReference type="EMBL" id="LHQS01000001">
    <property type="protein sequence ID" value="RXE56709.1"/>
    <property type="molecule type" value="Genomic_DNA"/>
</dbReference>
<dbReference type="OrthoDB" id="7773at2157"/>
<dbReference type="InterPro" id="IPR041712">
    <property type="entry name" value="DHPS-like_MBL-fold"/>
</dbReference>
<dbReference type="PANTHER" id="PTHR13754">
    <property type="entry name" value="METALLO-BETA-LACTAMASE SUPERFAMILY PROTEIN"/>
    <property type="match status" value="1"/>
</dbReference>
<dbReference type="InterPro" id="IPR036866">
    <property type="entry name" value="RibonucZ/Hydroxyglut_hydro"/>
</dbReference>
<dbReference type="PANTHER" id="PTHR13754:SF18">
    <property type="entry name" value="7,8-DIHYDROPTERIN-6-METHYL-4-(BETA-D-RIBOFURANOSYL)-AMINOBENZENE-5'-PHOSPHATE SYNTHASE"/>
    <property type="match status" value="1"/>
</dbReference>
<dbReference type="SMART" id="SM00849">
    <property type="entry name" value="Lactamase_B"/>
    <property type="match status" value="1"/>
</dbReference>
<dbReference type="GO" id="GO:0016740">
    <property type="term" value="F:transferase activity"/>
    <property type="evidence" value="ECO:0007669"/>
    <property type="project" value="TreeGrafter"/>
</dbReference>
<evidence type="ECO:0000313" key="2">
    <source>
        <dbReference type="EMBL" id="RXE56709.1"/>
    </source>
</evidence>
<proteinExistence type="predicted"/>
<evidence type="ECO:0000313" key="3">
    <source>
        <dbReference type="Proteomes" id="UP000290932"/>
    </source>
</evidence>
<dbReference type="AlphaFoldDB" id="A0A498H1A0"/>
<name>A0A498H1A0_9EURY</name>
<feature type="domain" description="Metallo-beta-lactamase" evidence="1">
    <location>
        <begin position="21"/>
        <end position="251"/>
    </location>
</feature>
<evidence type="ECO:0000259" key="1">
    <source>
        <dbReference type="SMART" id="SM00849"/>
    </source>
</evidence>
<organism evidence="2 3">
    <name type="scientific">Methanoculleus taiwanensis</name>
    <dbReference type="NCBI Taxonomy" id="1550565"/>
    <lineage>
        <taxon>Archaea</taxon>
        <taxon>Methanobacteriati</taxon>
        <taxon>Methanobacteriota</taxon>
        <taxon>Stenosarchaea group</taxon>
        <taxon>Methanomicrobia</taxon>
        <taxon>Methanomicrobiales</taxon>
        <taxon>Methanomicrobiaceae</taxon>
        <taxon>Methanoculleus</taxon>
    </lineage>
</organism>
<protein>
    <submittedName>
        <fullName evidence="2">Beta-lactamase</fullName>
    </submittedName>
</protein>
<dbReference type="InterPro" id="IPR052926">
    <property type="entry name" value="Metallo-beta-lactamase_dom"/>
</dbReference>
<comment type="caution">
    <text evidence="2">The sequence shown here is derived from an EMBL/GenBank/DDBJ whole genome shotgun (WGS) entry which is preliminary data.</text>
</comment>
<dbReference type="CDD" id="cd07713">
    <property type="entry name" value="DHPS-like_MBL-fold"/>
    <property type="match status" value="1"/>
</dbReference>
<dbReference type="SUPFAM" id="SSF56281">
    <property type="entry name" value="Metallo-hydrolase/oxidoreductase"/>
    <property type="match status" value="1"/>
</dbReference>
<sequence>MQLSVLVDNTTLTDRYFTAEPGLSFYIEEGGRRVLFDAGYSGIVVENARKMGIDLLRLNEIVISHGHLDHTWGLDALIRLYTEAAFEGREHGRPTFVAHPDAFLTRSVAGIGEIGCHLSVEELFRHGTVLLTASPLWLTENLVFLGQIEQRFDFEVSPPIGEIYTSEGVAEDMVVDDSALACRTPDGLIIVTGCAHTGICSTIEQAKEICGDDRIVDVIGGFHLLEPSPERLAGTLEYLRDCAPRAVHACHCTDLASKIALARVVNLKETGVGLQLSWW</sequence>
<dbReference type="RefSeq" id="WP_128692428.1">
    <property type="nucleotide sequence ID" value="NZ_LHQS01000001.1"/>
</dbReference>
<dbReference type="Proteomes" id="UP000290932">
    <property type="component" value="Unassembled WGS sequence"/>
</dbReference>
<accession>A0A498H1A0</accession>
<reference evidence="2 3" key="1">
    <citation type="journal article" date="2015" name="Int. J. Syst. Evol. Microbiol.">
        <title>Methanoculleus taiwanensis sp. nov., a methanogen isolated from deep marine sediment at the deformation front area near Taiwan.</title>
        <authorList>
            <person name="Weng C.Y."/>
            <person name="Chen S.C."/>
            <person name="Lai M.C."/>
            <person name="Wu S.Y."/>
            <person name="Lin S."/>
            <person name="Yang T.F."/>
            <person name="Chen P.C."/>
        </authorList>
    </citation>
    <scope>NUCLEOTIDE SEQUENCE [LARGE SCALE GENOMIC DNA]</scope>
    <source>
        <strain evidence="2 3">CYW4</strain>
    </source>
</reference>
<dbReference type="Pfam" id="PF00753">
    <property type="entry name" value="Lactamase_B"/>
    <property type="match status" value="1"/>
</dbReference>